<protein>
    <submittedName>
        <fullName evidence="1">Uncharacterized protein</fullName>
    </submittedName>
</protein>
<organism evidence="1 2">
    <name type="scientific">Saccharothrix ecbatanensis</name>
    <dbReference type="NCBI Taxonomy" id="1105145"/>
    <lineage>
        <taxon>Bacteria</taxon>
        <taxon>Bacillati</taxon>
        <taxon>Actinomycetota</taxon>
        <taxon>Actinomycetes</taxon>
        <taxon>Pseudonocardiales</taxon>
        <taxon>Pseudonocardiaceae</taxon>
        <taxon>Saccharothrix</taxon>
    </lineage>
</organism>
<evidence type="ECO:0000313" key="1">
    <source>
        <dbReference type="EMBL" id="MBB5803501.1"/>
    </source>
</evidence>
<proteinExistence type="predicted"/>
<name>A0A7W9M139_9PSEU</name>
<accession>A0A7W9M139</accession>
<reference evidence="1 2" key="1">
    <citation type="submission" date="2020-08" db="EMBL/GenBank/DDBJ databases">
        <title>Sequencing the genomes of 1000 actinobacteria strains.</title>
        <authorList>
            <person name="Klenk H.-P."/>
        </authorList>
    </citation>
    <scope>NUCLEOTIDE SEQUENCE [LARGE SCALE GENOMIC DNA]</scope>
    <source>
        <strain evidence="1 2">DSM 45486</strain>
    </source>
</reference>
<dbReference type="Gene3D" id="2.115.10.20">
    <property type="entry name" value="Glycosyl hydrolase domain, family 43"/>
    <property type="match status" value="1"/>
</dbReference>
<dbReference type="AlphaFoldDB" id="A0A7W9M139"/>
<evidence type="ECO:0000313" key="2">
    <source>
        <dbReference type="Proteomes" id="UP000552097"/>
    </source>
</evidence>
<dbReference type="EMBL" id="JACHMO010000001">
    <property type="protein sequence ID" value="MBB5803501.1"/>
    <property type="molecule type" value="Genomic_DNA"/>
</dbReference>
<dbReference type="SUPFAM" id="SSF75005">
    <property type="entry name" value="Arabinanase/levansucrase/invertase"/>
    <property type="match status" value="1"/>
</dbReference>
<gene>
    <name evidence="1" type="ORF">F4560_003269</name>
</gene>
<comment type="caution">
    <text evidence="1">The sequence shown here is derived from an EMBL/GenBank/DDBJ whole genome shotgun (WGS) entry which is preliminary data.</text>
</comment>
<dbReference type="Proteomes" id="UP000552097">
    <property type="component" value="Unassembled WGS sequence"/>
</dbReference>
<sequence>MVFTDTDGSAYLYFGGARQPRVVRLDSDMVSTAGSITDVVLDGSTRFAEAPHIRKVGDTCYERDFACPRYVDA</sequence>
<keyword evidence="2" id="KW-1185">Reference proteome</keyword>
<dbReference type="InterPro" id="IPR023296">
    <property type="entry name" value="Glyco_hydro_beta-prop_sf"/>
</dbReference>